<reference evidence="3 4" key="1">
    <citation type="submission" date="2015-02" db="EMBL/GenBank/DDBJ databases">
        <title>Nostoc linckia genome annotation.</title>
        <authorList>
            <person name="Zhou Z."/>
        </authorList>
    </citation>
    <scope>NUCLEOTIDE SEQUENCE [LARGE SCALE GENOMIC DNA]</scope>
    <source>
        <strain evidence="4">z8</strain>
    </source>
</reference>
<dbReference type="Proteomes" id="UP000222310">
    <property type="component" value="Unassembled WGS sequence"/>
</dbReference>
<dbReference type="GO" id="GO:1900191">
    <property type="term" value="P:negative regulation of single-species biofilm formation"/>
    <property type="evidence" value="ECO:0007669"/>
    <property type="project" value="InterPro"/>
</dbReference>
<dbReference type="InterPro" id="IPR033797">
    <property type="entry name" value="LodA"/>
</dbReference>
<dbReference type="InterPro" id="IPR041173">
    <property type="entry name" value="LodA_C"/>
</dbReference>
<organism evidence="3 4">
    <name type="scientific">Nostoc linckia z8</name>
    <dbReference type="NCBI Taxonomy" id="1628746"/>
    <lineage>
        <taxon>Bacteria</taxon>
        <taxon>Bacillati</taxon>
        <taxon>Cyanobacteriota</taxon>
        <taxon>Cyanophyceae</taxon>
        <taxon>Nostocales</taxon>
        <taxon>Nostocaceae</taxon>
        <taxon>Nostoc</taxon>
    </lineage>
</organism>
<evidence type="ECO:0000313" key="3">
    <source>
        <dbReference type="EMBL" id="PHK05302.1"/>
    </source>
</evidence>
<dbReference type="Pfam" id="PF18417">
    <property type="entry name" value="LodA_C"/>
    <property type="match status" value="1"/>
</dbReference>
<accession>A0A9Q5ZEI6</accession>
<sequence length="704" mass="80372">MTYTYSLYPSVGVARVGNSENEFFLAPDQIGGLPIECNEHGDELGEPFSNFKDADGKIKRQGQRFRIYRKDATSSNEEELTLDHPDVETIVWTVHLANKKAAWYQFSESKGNLLFGTENSYLAQKVALRNQNVEGSENRQSLIIDPGPRELTESRQTIEISRDNIPLNYPHWHFPPENPTYGYQINKLGDLKTDSLGRLIVLGGFGKSGGNEPLSSYGGADTWYDDISDGSVTCNVILKNQAAITLTAWVIVGPPDFAPQIPNISTWDDTMFDVGVRYFDLVPDMYRDGTWNENFVANYQRDILPIIQRISGYHWVANVQSMIAFSSNIFDFSDHNLANKENREQYFSYFQPPVLPNPETFPASRQYTLFSNDHVPLMPLNSGSNSVSNYNIEKFLALTATQYFLLRQWAEGKFINDSNYEPYDGVDQKNQASVGNVVGLPQCPGIEVTWTTQNPIIYVSPYQIQHHQSDYYAQGLNPSRDECEGGGCEPGDLTKRMAIPWQADFFNCSIQFINFTDKDTNKVPEDSARDKDQVQLVPKPPTYYTYWWPPQAPWDVISGDETESEQELSGIPAGLQVNYIRGVNSYQQMVNQGWSYLAFIRNKNSGQNGQMFPYLVETERNNDMFSYKSVPISEITHRPDDEGTSVQVFYLKSLDEQRNIRVSRLQRLSRAVEEAMMDFDAFREIKVSEEDRQRRPRSGTRIRF</sequence>
<dbReference type="NCBIfam" id="NF038172">
    <property type="entry name" value="Lys_ox_CTQ_LodA"/>
    <property type="match status" value="1"/>
</dbReference>
<evidence type="ECO:0000259" key="2">
    <source>
        <dbReference type="Pfam" id="PF18417"/>
    </source>
</evidence>
<gene>
    <name evidence="3" type="ORF">VF08_07925</name>
</gene>
<dbReference type="GO" id="GO:0031640">
    <property type="term" value="P:killing of cells of another organism"/>
    <property type="evidence" value="ECO:0007669"/>
    <property type="project" value="InterPro"/>
</dbReference>
<dbReference type="AlphaFoldDB" id="A0A9Q5ZEI6"/>
<feature type="domain" description="L-lysine epsilon oxidase C-terminal" evidence="2">
    <location>
        <begin position="379"/>
        <end position="521"/>
    </location>
</feature>
<feature type="domain" description="L-Lysine epsilon oxidase N-terminal" evidence="1">
    <location>
        <begin position="8"/>
        <end position="252"/>
    </location>
</feature>
<dbReference type="EMBL" id="LAHD01000016">
    <property type="protein sequence ID" value="PHK05302.1"/>
    <property type="molecule type" value="Genomic_DNA"/>
</dbReference>
<protein>
    <recommendedName>
        <fullName evidence="5">L-lysine 6-oxidase</fullName>
    </recommendedName>
</protein>
<dbReference type="InterPro" id="IPR041168">
    <property type="entry name" value="LodA_N"/>
</dbReference>
<proteinExistence type="predicted"/>
<dbReference type="Pfam" id="PF17990">
    <property type="entry name" value="LodA_N"/>
    <property type="match status" value="1"/>
</dbReference>
<name>A0A9Q5ZEI6_NOSLI</name>
<evidence type="ECO:0000259" key="1">
    <source>
        <dbReference type="Pfam" id="PF17990"/>
    </source>
</evidence>
<dbReference type="RefSeq" id="WP_099072488.1">
    <property type="nucleotide sequence ID" value="NZ_LAHD01000016.1"/>
</dbReference>
<dbReference type="CDD" id="cd14732">
    <property type="entry name" value="LodA"/>
    <property type="match status" value="1"/>
</dbReference>
<comment type="caution">
    <text evidence="3">The sequence shown here is derived from an EMBL/GenBank/DDBJ whole genome shotgun (WGS) entry which is preliminary data.</text>
</comment>
<evidence type="ECO:0000313" key="4">
    <source>
        <dbReference type="Proteomes" id="UP000222310"/>
    </source>
</evidence>
<dbReference type="GO" id="GO:0033736">
    <property type="term" value="F:L-lysine 6-oxidase activity"/>
    <property type="evidence" value="ECO:0007669"/>
    <property type="project" value="InterPro"/>
</dbReference>
<dbReference type="GeneID" id="57095925"/>
<evidence type="ECO:0008006" key="5">
    <source>
        <dbReference type="Google" id="ProtNLM"/>
    </source>
</evidence>